<reference evidence="2 3" key="1">
    <citation type="submission" date="2024-01" db="EMBL/GenBank/DDBJ databases">
        <title>Genome insights into Plantactinospora sonchi sp. nov.</title>
        <authorList>
            <person name="Wang L."/>
        </authorList>
    </citation>
    <scope>NUCLEOTIDE SEQUENCE [LARGE SCALE GENOMIC DNA]</scope>
    <source>
        <strain evidence="2 3">NEAU-QY2</strain>
    </source>
</reference>
<organism evidence="2 3">
    <name type="scientific">Plantactinospora sonchi</name>
    <dbReference type="NCBI Taxonomy" id="1544735"/>
    <lineage>
        <taxon>Bacteria</taxon>
        <taxon>Bacillati</taxon>
        <taxon>Actinomycetota</taxon>
        <taxon>Actinomycetes</taxon>
        <taxon>Micromonosporales</taxon>
        <taxon>Micromonosporaceae</taxon>
        <taxon>Plantactinospora</taxon>
    </lineage>
</organism>
<dbReference type="NCBIfam" id="TIGR01167">
    <property type="entry name" value="LPXTG_anchor"/>
    <property type="match status" value="1"/>
</dbReference>
<gene>
    <name evidence="2" type="ORF">V1633_06660</name>
</gene>
<sequence>MFVAGAMIGTGGAAYAAEGVDLALSVSARTVAAGDPLAAHRVVVHNDGTVEVPAGWHLEYDLTGLDERVVRRGGDPAKGCTGDGDRIVCAIQEGLPAGQRLELATPFTLTGVAGRHGAAGSFTVAAVAEQDTDLADNTATVDVEVPALGVDLAVQADDIHRVTAGGEATDEPVPPGGETFVFGVVGNFGDTIAKGVRVRVTLPEHVTFAELEPGCAYTSERRTVTCDYHQITLVPVDRDTSEEDDVISVLGVYFPVEVDRDAPGPVVVQGGELYAAALGAGDGTSPAVLARSGSPALPEGVRALSAEEIEDAEPSDNSYPFAAHIAGPSDGSGGGGGGLPVTGVQAGLIGGIGAGVLLVGGVLLFLARRRRVVLVAPEDEKPNP</sequence>
<dbReference type="RefSeq" id="WP_331213302.1">
    <property type="nucleotide sequence ID" value="NZ_JAZGQK010000006.1"/>
</dbReference>
<dbReference type="EMBL" id="JAZGQK010000006">
    <property type="protein sequence ID" value="MEE6258175.1"/>
    <property type="molecule type" value="Genomic_DNA"/>
</dbReference>
<accession>A0ABU7RNV8</accession>
<comment type="caution">
    <text evidence="2">The sequence shown here is derived from an EMBL/GenBank/DDBJ whole genome shotgun (WGS) entry which is preliminary data.</text>
</comment>
<evidence type="ECO:0000313" key="3">
    <source>
        <dbReference type="Proteomes" id="UP001332243"/>
    </source>
</evidence>
<keyword evidence="1" id="KW-1133">Transmembrane helix</keyword>
<dbReference type="Proteomes" id="UP001332243">
    <property type="component" value="Unassembled WGS sequence"/>
</dbReference>
<keyword evidence="3" id="KW-1185">Reference proteome</keyword>
<keyword evidence="1" id="KW-0472">Membrane</keyword>
<protein>
    <submittedName>
        <fullName evidence="2">LPXTG cell wall anchor domain-containing protein</fullName>
    </submittedName>
</protein>
<feature type="transmembrane region" description="Helical" evidence="1">
    <location>
        <begin position="348"/>
        <end position="367"/>
    </location>
</feature>
<evidence type="ECO:0000313" key="2">
    <source>
        <dbReference type="EMBL" id="MEE6258175.1"/>
    </source>
</evidence>
<evidence type="ECO:0000256" key="1">
    <source>
        <dbReference type="SAM" id="Phobius"/>
    </source>
</evidence>
<name>A0ABU7RNV8_9ACTN</name>
<proteinExistence type="predicted"/>
<keyword evidence="1" id="KW-0812">Transmembrane</keyword>